<name>A0ACC1LAG6_9FUNG</name>
<dbReference type="EMBL" id="JANBUP010001779">
    <property type="protein sequence ID" value="KAJ2803618.1"/>
    <property type="molecule type" value="Genomic_DNA"/>
</dbReference>
<proteinExistence type="predicted"/>
<evidence type="ECO:0000313" key="2">
    <source>
        <dbReference type="Proteomes" id="UP001140096"/>
    </source>
</evidence>
<gene>
    <name evidence="1" type="ORF">H4S07_004420</name>
</gene>
<protein>
    <submittedName>
        <fullName evidence="1">Uncharacterized protein</fullName>
    </submittedName>
</protein>
<accession>A0ACC1LAG6</accession>
<reference evidence="1" key="1">
    <citation type="submission" date="2022-07" db="EMBL/GenBank/DDBJ databases">
        <title>Phylogenomic reconstructions and comparative analyses of Kickxellomycotina fungi.</title>
        <authorList>
            <person name="Reynolds N.K."/>
            <person name="Stajich J.E."/>
            <person name="Barry K."/>
            <person name="Grigoriev I.V."/>
            <person name="Crous P."/>
            <person name="Smith M.E."/>
        </authorList>
    </citation>
    <scope>NUCLEOTIDE SEQUENCE</scope>
    <source>
        <strain evidence="1">CBS 102833</strain>
    </source>
</reference>
<keyword evidence="2" id="KW-1185">Reference proteome</keyword>
<dbReference type="Proteomes" id="UP001140096">
    <property type="component" value="Unassembled WGS sequence"/>
</dbReference>
<evidence type="ECO:0000313" key="1">
    <source>
        <dbReference type="EMBL" id="KAJ2803618.1"/>
    </source>
</evidence>
<sequence length="359" mass="39323">MGLFGKSKKGKESSEGPRVDEPRTRGMMGLSSPRYGSSRAMLINPSSSQLVEPARPFAGPAQPTTSDSIALGATHTNPMATALGPGATVDQVATAIQGCFQDIVPYFRIYTSVLVACHSEPAMSTNLFSEGASVIYSDACYHDLDLAARDTLHPHVFELVADAYTHLRRLRQDQVIVLSGVSGSGKSETAKLICDQLCVLASNSGRHNTRAQYQMSYVGAIIEAFASAQTLECMGATRAGLWHEIQFTDRGHVAGSKVVGFGLDRWRVTGRPAGERTFNVFYYLLHGSTSDERQEWQFRHGGDESWFAYLKAERAPKGQVPAYLHRVPPPSPAHYAYMMDQLRMALKVCGVKQQRALFQ</sequence>
<comment type="caution">
    <text evidence="1">The sequence shown here is derived from an EMBL/GenBank/DDBJ whole genome shotgun (WGS) entry which is preliminary data.</text>
</comment>
<organism evidence="1 2">
    <name type="scientific">Coemansia furcata</name>
    <dbReference type="NCBI Taxonomy" id="417177"/>
    <lineage>
        <taxon>Eukaryota</taxon>
        <taxon>Fungi</taxon>
        <taxon>Fungi incertae sedis</taxon>
        <taxon>Zoopagomycota</taxon>
        <taxon>Kickxellomycotina</taxon>
        <taxon>Kickxellomycetes</taxon>
        <taxon>Kickxellales</taxon>
        <taxon>Kickxellaceae</taxon>
        <taxon>Coemansia</taxon>
    </lineage>
</organism>
<feature type="non-terminal residue" evidence="1">
    <location>
        <position position="359"/>
    </location>
</feature>